<dbReference type="AlphaFoldDB" id="A0A1H9TH64"/>
<keyword evidence="4" id="KW-1185">Reference proteome</keyword>
<protein>
    <submittedName>
        <fullName evidence="3">Mce-associated membrane protein</fullName>
    </submittedName>
</protein>
<name>A0A1H9TH64_9ACTN</name>
<dbReference type="Proteomes" id="UP000182841">
    <property type="component" value="Unassembled WGS sequence"/>
</dbReference>
<reference evidence="4" key="1">
    <citation type="submission" date="2016-10" db="EMBL/GenBank/DDBJ databases">
        <authorList>
            <person name="Varghese N."/>
            <person name="Submissions S."/>
        </authorList>
    </citation>
    <scope>NUCLEOTIDE SEQUENCE [LARGE SCALE GENOMIC DNA]</scope>
    <source>
        <strain evidence="4">CGMCC 4.6825</strain>
    </source>
</reference>
<proteinExistence type="predicted"/>
<evidence type="ECO:0000256" key="2">
    <source>
        <dbReference type="ARBA" id="ARBA00023136"/>
    </source>
</evidence>
<evidence type="ECO:0000313" key="3">
    <source>
        <dbReference type="EMBL" id="SER96555.1"/>
    </source>
</evidence>
<dbReference type="PANTHER" id="PTHR37042:SF4">
    <property type="entry name" value="OUTER MEMBRANE PROTEIN RV1973"/>
    <property type="match status" value="1"/>
</dbReference>
<evidence type="ECO:0000256" key="1">
    <source>
        <dbReference type="ARBA" id="ARBA00004370"/>
    </source>
</evidence>
<dbReference type="GO" id="GO:0016020">
    <property type="term" value="C:membrane"/>
    <property type="evidence" value="ECO:0007669"/>
    <property type="project" value="UniProtKB-SubCell"/>
</dbReference>
<dbReference type="PANTHER" id="PTHR37042">
    <property type="entry name" value="OUTER MEMBRANE PROTEIN RV1973"/>
    <property type="match status" value="1"/>
</dbReference>
<evidence type="ECO:0000313" key="4">
    <source>
        <dbReference type="Proteomes" id="UP000182841"/>
    </source>
</evidence>
<accession>A0A1H9TH64</accession>
<dbReference type="STRING" id="943816.AN217_18175"/>
<sequence length="196" mass="21025">MRRRRGTEESAGAGRRTPARRAAAWLPDLLTRRRARWCALVAFVAALTAGTGFLVRAAGLTGGPAARNAALTDQAATSRVSGEVQDALARIFSYTPEGLPGTEKAADEVLAGKAARQYESLFGQVRKRAGKQKLTLATRVVSVGVTRLHGDRAHLLVFLDQTTHRAGRDPAHAGAQLSVTARRQHGDWRIVGITAR</sequence>
<keyword evidence="2" id="KW-0472">Membrane</keyword>
<dbReference type="EMBL" id="FOGO01000006">
    <property type="protein sequence ID" value="SER96555.1"/>
    <property type="molecule type" value="Genomic_DNA"/>
</dbReference>
<gene>
    <name evidence="3" type="ORF">SAMN05421870_106148</name>
</gene>
<dbReference type="RefSeq" id="WP_239501984.1">
    <property type="nucleotide sequence ID" value="NZ_FOGO01000006.1"/>
</dbReference>
<organism evidence="3 4">
    <name type="scientific">Streptomyces qinglanensis</name>
    <dbReference type="NCBI Taxonomy" id="943816"/>
    <lineage>
        <taxon>Bacteria</taxon>
        <taxon>Bacillati</taxon>
        <taxon>Actinomycetota</taxon>
        <taxon>Actinomycetes</taxon>
        <taxon>Kitasatosporales</taxon>
        <taxon>Streptomycetaceae</taxon>
        <taxon>Streptomyces</taxon>
    </lineage>
</organism>
<comment type="subcellular location">
    <subcellularLocation>
        <location evidence="1">Membrane</location>
    </subcellularLocation>
</comment>